<reference evidence="1 2" key="1">
    <citation type="submission" date="2019-12" db="EMBL/GenBank/DDBJ databases">
        <title>Corynebacterium sp. nov., isolated from feces of the Anser Albifrons in China.</title>
        <authorList>
            <person name="Liu Q."/>
        </authorList>
    </citation>
    <scope>NUCLEOTIDE SEQUENCE [LARGE SCALE GENOMIC DNA]</scope>
    <source>
        <strain evidence="1 2">4H37-19</strain>
    </source>
</reference>
<dbReference type="RefSeq" id="WP_187974428.1">
    <property type="nucleotide sequence ID" value="NZ_CP046884.1"/>
</dbReference>
<dbReference type="Proteomes" id="UP000516320">
    <property type="component" value="Chromosome"/>
</dbReference>
<dbReference type="InterPro" id="IPR027275">
    <property type="entry name" value="PRC-brl_dom"/>
</dbReference>
<name>A0A7H0SRE0_9CORY</name>
<dbReference type="Pfam" id="PF05239">
    <property type="entry name" value="PRC"/>
    <property type="match status" value="1"/>
</dbReference>
<proteinExistence type="predicted"/>
<dbReference type="KEGG" id="cpoy:GP475_11090"/>
<dbReference type="Gene3D" id="3.90.50.10">
    <property type="entry name" value="Photosynthetic Reaction Center, subunit H, domain 2"/>
    <property type="match status" value="1"/>
</dbReference>
<dbReference type="AlphaFoldDB" id="A0A7H0SRE0"/>
<dbReference type="GO" id="GO:0019684">
    <property type="term" value="P:photosynthesis, light reaction"/>
    <property type="evidence" value="ECO:0007669"/>
    <property type="project" value="InterPro"/>
</dbReference>
<keyword evidence="2" id="KW-1185">Reference proteome</keyword>
<evidence type="ECO:0000313" key="2">
    <source>
        <dbReference type="Proteomes" id="UP000516320"/>
    </source>
</evidence>
<dbReference type="InterPro" id="IPR014747">
    <property type="entry name" value="Bac_photo_RC_H_C"/>
</dbReference>
<dbReference type="InterPro" id="IPR011033">
    <property type="entry name" value="PRC_barrel-like_sf"/>
</dbReference>
<dbReference type="EMBL" id="CP046884">
    <property type="protein sequence ID" value="QNQ91115.1"/>
    <property type="molecule type" value="Genomic_DNA"/>
</dbReference>
<sequence length="157" mass="16923">MPRDINDLANATAFDSEGEKLGSVKEVFINDDSGQPDFIEVGHGLLGMSSALVPLKGHRLEGEELHLAFKKDQISDAPSPQDDAHLTPEDQAKLYQHYGLSDNAPKQPQAVVDSTDPRPETAPAEGRPTNVDADQTAAEVAEGTYYDPVAERNANQS</sequence>
<accession>A0A7H0SRE0</accession>
<protein>
    <submittedName>
        <fullName evidence="1">Uncharacterized protein</fullName>
    </submittedName>
</protein>
<organism evidence="1 2">
    <name type="scientific">Corynebacterium poyangense</name>
    <dbReference type="NCBI Taxonomy" id="2684405"/>
    <lineage>
        <taxon>Bacteria</taxon>
        <taxon>Bacillati</taxon>
        <taxon>Actinomycetota</taxon>
        <taxon>Actinomycetes</taxon>
        <taxon>Mycobacteriales</taxon>
        <taxon>Corynebacteriaceae</taxon>
        <taxon>Corynebacterium</taxon>
    </lineage>
</organism>
<gene>
    <name evidence="1" type="ORF">GP475_11090</name>
</gene>
<evidence type="ECO:0000313" key="1">
    <source>
        <dbReference type="EMBL" id="QNQ91115.1"/>
    </source>
</evidence>
<dbReference type="GO" id="GO:0030077">
    <property type="term" value="C:plasma membrane light-harvesting complex"/>
    <property type="evidence" value="ECO:0007669"/>
    <property type="project" value="InterPro"/>
</dbReference>
<dbReference type="SUPFAM" id="SSF50346">
    <property type="entry name" value="PRC-barrel domain"/>
    <property type="match status" value="1"/>
</dbReference>